<accession>A0A8X6IUB5</accession>
<evidence type="ECO:0000313" key="2">
    <source>
        <dbReference type="Proteomes" id="UP000886998"/>
    </source>
</evidence>
<dbReference type="AlphaFoldDB" id="A0A8X6IUB5"/>
<dbReference type="EMBL" id="BMAV01027578">
    <property type="protein sequence ID" value="GFS60460.1"/>
    <property type="molecule type" value="Genomic_DNA"/>
</dbReference>
<evidence type="ECO:0000313" key="1">
    <source>
        <dbReference type="EMBL" id="GFS60460.1"/>
    </source>
</evidence>
<protein>
    <submittedName>
        <fullName evidence="1">Uncharacterized protein</fullName>
    </submittedName>
</protein>
<sequence>MKCLLFSDLDFEKKRFVQDRVRPYQVYRVSELLEEQFREHILALGYPEATGRGIVLPPYSSPCLNPYD</sequence>
<organism evidence="1 2">
    <name type="scientific">Trichonephila inaurata madagascariensis</name>
    <dbReference type="NCBI Taxonomy" id="2747483"/>
    <lineage>
        <taxon>Eukaryota</taxon>
        <taxon>Metazoa</taxon>
        <taxon>Ecdysozoa</taxon>
        <taxon>Arthropoda</taxon>
        <taxon>Chelicerata</taxon>
        <taxon>Arachnida</taxon>
        <taxon>Araneae</taxon>
        <taxon>Araneomorphae</taxon>
        <taxon>Entelegynae</taxon>
        <taxon>Araneoidea</taxon>
        <taxon>Nephilidae</taxon>
        <taxon>Trichonephila</taxon>
        <taxon>Trichonephila inaurata</taxon>
    </lineage>
</organism>
<dbReference type="Proteomes" id="UP000886998">
    <property type="component" value="Unassembled WGS sequence"/>
</dbReference>
<name>A0A8X6IUB5_9ARAC</name>
<comment type="caution">
    <text evidence="1">The sequence shown here is derived from an EMBL/GenBank/DDBJ whole genome shotgun (WGS) entry which is preliminary data.</text>
</comment>
<reference evidence="1" key="1">
    <citation type="submission" date="2020-08" db="EMBL/GenBank/DDBJ databases">
        <title>Multicomponent nature underlies the extraordinary mechanical properties of spider dragline silk.</title>
        <authorList>
            <person name="Kono N."/>
            <person name="Nakamura H."/>
            <person name="Mori M."/>
            <person name="Yoshida Y."/>
            <person name="Ohtoshi R."/>
            <person name="Malay A.D."/>
            <person name="Moran D.A.P."/>
            <person name="Tomita M."/>
            <person name="Numata K."/>
            <person name="Arakawa K."/>
        </authorList>
    </citation>
    <scope>NUCLEOTIDE SEQUENCE</scope>
</reference>
<proteinExistence type="predicted"/>
<gene>
    <name evidence="1" type="ORF">TNIN_357701</name>
</gene>
<keyword evidence="2" id="KW-1185">Reference proteome</keyword>